<evidence type="ECO:0000256" key="4">
    <source>
        <dbReference type="ARBA" id="ARBA00022777"/>
    </source>
</evidence>
<dbReference type="PANTHER" id="PTHR33491">
    <property type="entry name" value="OSJNBA0016N04.9 PROTEIN"/>
    <property type="match status" value="1"/>
</dbReference>
<evidence type="ECO:0000256" key="2">
    <source>
        <dbReference type="ARBA" id="ARBA00022527"/>
    </source>
</evidence>
<organism evidence="8 9">
    <name type="scientific">Arabidopsis arenosa</name>
    <name type="common">Sand rock-cress</name>
    <name type="synonym">Cardaminopsis arenosa</name>
    <dbReference type="NCBI Taxonomy" id="38785"/>
    <lineage>
        <taxon>Eukaryota</taxon>
        <taxon>Viridiplantae</taxon>
        <taxon>Streptophyta</taxon>
        <taxon>Embryophyta</taxon>
        <taxon>Tracheophyta</taxon>
        <taxon>Spermatophyta</taxon>
        <taxon>Magnoliopsida</taxon>
        <taxon>eudicotyledons</taxon>
        <taxon>Gunneridae</taxon>
        <taxon>Pentapetalae</taxon>
        <taxon>rosids</taxon>
        <taxon>malvids</taxon>
        <taxon>Brassicales</taxon>
        <taxon>Brassicaceae</taxon>
        <taxon>Camelineae</taxon>
        <taxon>Arabidopsis</taxon>
    </lineage>
</organism>
<reference evidence="8" key="1">
    <citation type="submission" date="2021-01" db="EMBL/GenBank/DDBJ databases">
        <authorList>
            <person name="Bezrukov I."/>
        </authorList>
    </citation>
    <scope>NUCLEOTIDE SEQUENCE</scope>
</reference>
<keyword evidence="9" id="KW-1185">Reference proteome</keyword>
<keyword evidence="6" id="KW-0325">Glycoprotein</keyword>
<dbReference type="EMBL" id="LR999451">
    <property type="protein sequence ID" value="CAE5959246.1"/>
    <property type="molecule type" value="Genomic_DNA"/>
</dbReference>
<keyword evidence="2" id="KW-0723">Serine/threonine-protein kinase</keyword>
<keyword evidence="4" id="KW-0418">Kinase</keyword>
<dbReference type="AlphaFoldDB" id="A0A8S1ZM52"/>
<evidence type="ECO:0000256" key="6">
    <source>
        <dbReference type="ARBA" id="ARBA00023180"/>
    </source>
</evidence>
<sequence length="149" mass="16445">MGCSGGHGQNLEEILNFTGTPFTISDKNSLMAFGCNSKATLTNINPRLLGCITTCHQNFETYFPSCEGYTCCSARIPIDDGHVIIGVKIESIDGNKTREGCSVAFLTDEYNQSSLWRNRTDSKRLHALEYATIQLNWEAITENPSSRGL</sequence>
<comment type="subcellular location">
    <subcellularLocation>
        <location evidence="1">Membrane</location>
        <topology evidence="1">Single-pass type I membrane protein</topology>
    </subcellularLocation>
</comment>
<accession>A0A8S1ZM52</accession>
<dbReference type="GO" id="GO:0016020">
    <property type="term" value="C:membrane"/>
    <property type="evidence" value="ECO:0007669"/>
    <property type="project" value="UniProtKB-SubCell"/>
</dbReference>
<evidence type="ECO:0000256" key="3">
    <source>
        <dbReference type="ARBA" id="ARBA00022679"/>
    </source>
</evidence>
<keyword evidence="3" id="KW-0808">Transferase</keyword>
<dbReference type="Pfam" id="PF08488">
    <property type="entry name" value="WAK"/>
    <property type="match status" value="1"/>
</dbReference>
<dbReference type="InterPro" id="IPR013695">
    <property type="entry name" value="WAK"/>
</dbReference>
<gene>
    <name evidence="8" type="ORF">AARE701A_LOCUS2783</name>
</gene>
<evidence type="ECO:0000256" key="1">
    <source>
        <dbReference type="ARBA" id="ARBA00004479"/>
    </source>
</evidence>
<feature type="domain" description="Wall-associated receptor kinase" evidence="7">
    <location>
        <begin position="65"/>
        <end position="144"/>
    </location>
</feature>
<dbReference type="GO" id="GO:0004674">
    <property type="term" value="F:protein serine/threonine kinase activity"/>
    <property type="evidence" value="ECO:0007669"/>
    <property type="project" value="UniProtKB-KW"/>
</dbReference>
<protein>
    <recommendedName>
        <fullName evidence="7">Wall-associated receptor kinase domain-containing protein</fullName>
    </recommendedName>
</protein>
<evidence type="ECO:0000259" key="7">
    <source>
        <dbReference type="Pfam" id="PF08488"/>
    </source>
</evidence>
<evidence type="ECO:0000256" key="5">
    <source>
        <dbReference type="ARBA" id="ARBA00023157"/>
    </source>
</evidence>
<proteinExistence type="predicted"/>
<evidence type="ECO:0000313" key="8">
    <source>
        <dbReference type="EMBL" id="CAE5959246.1"/>
    </source>
</evidence>
<evidence type="ECO:0000313" key="9">
    <source>
        <dbReference type="Proteomes" id="UP000682877"/>
    </source>
</evidence>
<name>A0A8S1ZM52_ARAAE</name>
<dbReference type="Proteomes" id="UP000682877">
    <property type="component" value="Chromosome 1"/>
</dbReference>
<keyword evidence="5" id="KW-1015">Disulfide bond</keyword>